<dbReference type="EMBL" id="JBGBPQ010000006">
    <property type="protein sequence ID" value="KAL1523482.1"/>
    <property type="molecule type" value="Genomic_DNA"/>
</dbReference>
<feature type="transmembrane region" description="Helical" evidence="2">
    <location>
        <begin position="1479"/>
        <end position="1496"/>
    </location>
</feature>
<dbReference type="PANTHER" id="PTHR13018">
    <property type="entry name" value="PROBABLE MEMBRANE PROTEIN DUF221-RELATED"/>
    <property type="match status" value="1"/>
</dbReference>
<sequence length="1577" mass="174538">MGARMEGCPSLGASALANVRARGQRLLPRTAAIQAPPYPTAPPQARPPSEAGSLRAVQKLSPISRLGLQIDPSAPASSAAMPPCPRSTVEAEPSASLAPPPSSTPALQANGQEVQFAQPSLPAEQPPLPIEQPAAPLERPRLPTKQPFLPPHRRPASLHSRTRHPPARTDARRCRRAIATLAPFLRPIRCGCGRAAARLPSQAVGPFGAHRIDHASIKLTTFDTRNPAGGEYEVKLPPELFKMVDADVDDWEGRGRLSSISHVTLAPDARRAANVPLEAQFVAFAYPLSDEETIANSMAEADGRLSFLKHGGFVYFASGDFPETLQICAANALGRGSGVHFSGPYFLDDEANANDIRFFLYDFDRVEQINSGPLHSVGVEGFCWVAPQDGHLADGPFTQRNLHGAFVYFFNESLHARDCYFVAEEPPARPATPPTGAWAAVTVVGAPRAMQTSERSPRLAFGCCWPLGAASHRVVKAEASCMLHRPLDNVWLVKVVGHIDKAKLQGEPAALAAPRRGGVGLTPRALVAAGEAERPRWYRRRQESYTDESGAVWVKQREAAGRSRTNVWLTLMPALPMSGRRLKTFSRSKVIVRSAAGWTALTAEDLGGKSDEILEVHDSFAQHRYAWYLIPLDEVLKSDEPLQAPRACRGTLYRLVLPYSGHAKARKPRSPRRGRLQSDRLPLLGQVLLLGEGFAHLGIGVQLYFAQLVSLAAAFLLMGFASFGSLLTNLAYASYGSQAGAAAPTGLYFLVGTALGARTEPFDLFQSANSELAASICFTAYLVWLHIFNTTRARQSQEREVTAADYTVELWGLSSGGRRKRPRREVVELVEASITEYWEAKRLEAYRQQLRNQMIARKRFLDLFLFDVQARASISGLLLAVWHSHALVPRDHEESRASGKGGGADWVQMSTYDGFKREALDAREQASQAVKSKIVHHVEPIWKHLSDQRLLERKRKARVAQRKEEEARKEANRRKLLWMKRSGSEAKGRMRALGSMVHAATGFQDELSKRGWLNRLSSRARVSGSHETHTLYERAHSVLSLVRHRASHASVSEDDELLSRVFSSWVHFVSHVQYEAGMVADRCFVTFRYAADANAACKIFCPWYERGPMKAVSTLYNMIMSRDAGLHLRATRAYEVDDLIWDNLWAKGLPLYQYTIPLVTWGIILGSVIPTSQLVLTLTSYKLELASSGIVDERPLLSWAMHPIYRVLRSLGFNMSSKEADVITAAALTSSVVILINLGLREILGYVAQRLELPFAQSKLQARLMTISATVYICNYVLVLYVAHSPLRERDYSSVLVDFAVNTSNVLTHANDCMDLEFSGEHVSKCLGIFGAAIEGMWLGALEGIVTSLANQNWYDVSGLIPQIIVLAITDIIVLAFMGVGITLVYTAARRAYGRYFTYSQARINEAYTPQEFTLGERYAALIKHAAIVLVFAPAAPILYFIGGGGMLLTAVVQKWALVKLYKRPPSLDETMAQRSHRFLHLLLFFHVTSSYLFYVRQAVVTGSTWNRSKTSPFEASFIIFCVYTLTPLHWICSRNVGREESGADDMRYQEALDKPDLHLAEYQEIKVGALNRNSYA</sequence>
<evidence type="ECO:0000313" key="3">
    <source>
        <dbReference type="EMBL" id="KAL1523482.1"/>
    </source>
</evidence>
<gene>
    <name evidence="3" type="ORF">AB1Y20_018420</name>
</gene>
<feature type="transmembrane region" description="Helical" evidence="2">
    <location>
        <begin position="1260"/>
        <end position="1283"/>
    </location>
</feature>
<dbReference type="PANTHER" id="PTHR13018:SF5">
    <property type="entry name" value="RE44586P"/>
    <property type="match status" value="1"/>
</dbReference>
<protein>
    <submittedName>
        <fullName evidence="3">Uncharacterized protein</fullName>
    </submittedName>
</protein>
<feature type="transmembrane region" description="Helical" evidence="2">
    <location>
        <begin position="1222"/>
        <end position="1240"/>
    </location>
</feature>
<feature type="compositionally biased region" description="Basic residues" evidence="1">
    <location>
        <begin position="151"/>
        <end position="166"/>
    </location>
</feature>
<feature type="transmembrane region" description="Helical" evidence="2">
    <location>
        <begin position="739"/>
        <end position="757"/>
    </location>
</feature>
<proteinExistence type="predicted"/>
<dbReference type="InterPro" id="IPR045122">
    <property type="entry name" value="Csc1-like"/>
</dbReference>
<evidence type="ECO:0000313" key="4">
    <source>
        <dbReference type="Proteomes" id="UP001515480"/>
    </source>
</evidence>
<feature type="transmembrane region" description="Helical" evidence="2">
    <location>
        <begin position="1438"/>
        <end position="1458"/>
    </location>
</feature>
<keyword evidence="2" id="KW-0472">Membrane</keyword>
<dbReference type="GO" id="GO:0005886">
    <property type="term" value="C:plasma membrane"/>
    <property type="evidence" value="ECO:0007669"/>
    <property type="project" value="TreeGrafter"/>
</dbReference>
<feature type="region of interest" description="Disordered" evidence="1">
    <location>
        <begin position="33"/>
        <end position="107"/>
    </location>
</feature>
<keyword evidence="2" id="KW-1133">Transmembrane helix</keyword>
<accession>A0AB34JQZ9</accession>
<feature type="compositionally biased region" description="Pro residues" evidence="1">
    <location>
        <begin position="36"/>
        <end position="46"/>
    </location>
</feature>
<reference evidence="3 4" key="1">
    <citation type="journal article" date="2024" name="Science">
        <title>Giant polyketide synthase enzymes in the biosynthesis of giant marine polyether toxins.</title>
        <authorList>
            <person name="Fallon T.R."/>
            <person name="Shende V.V."/>
            <person name="Wierzbicki I.H."/>
            <person name="Pendleton A.L."/>
            <person name="Watervoot N.F."/>
            <person name="Auber R.P."/>
            <person name="Gonzalez D.J."/>
            <person name="Wisecaver J.H."/>
            <person name="Moore B.S."/>
        </authorList>
    </citation>
    <scope>NUCLEOTIDE SEQUENCE [LARGE SCALE GENOMIC DNA]</scope>
    <source>
        <strain evidence="3 4">12B1</strain>
    </source>
</reference>
<name>A0AB34JQZ9_PRYPA</name>
<dbReference type="GO" id="GO:0005227">
    <property type="term" value="F:calcium-activated cation channel activity"/>
    <property type="evidence" value="ECO:0007669"/>
    <property type="project" value="InterPro"/>
</dbReference>
<evidence type="ECO:0000256" key="1">
    <source>
        <dbReference type="SAM" id="MobiDB-lite"/>
    </source>
</evidence>
<keyword evidence="4" id="KW-1185">Reference proteome</keyword>
<evidence type="ECO:0000256" key="2">
    <source>
        <dbReference type="SAM" id="Phobius"/>
    </source>
</evidence>
<dbReference type="Proteomes" id="UP001515480">
    <property type="component" value="Unassembled WGS sequence"/>
</dbReference>
<feature type="transmembrane region" description="Helical" evidence="2">
    <location>
        <begin position="711"/>
        <end position="732"/>
    </location>
</feature>
<comment type="caution">
    <text evidence="3">The sequence shown here is derived from an EMBL/GenBank/DDBJ whole genome shotgun (WGS) entry which is preliminary data.</text>
</comment>
<feature type="compositionally biased region" description="Low complexity" evidence="1">
    <location>
        <begin position="72"/>
        <end position="97"/>
    </location>
</feature>
<feature type="transmembrane region" description="Helical" evidence="2">
    <location>
        <begin position="772"/>
        <end position="789"/>
    </location>
</feature>
<keyword evidence="2" id="KW-0812">Transmembrane</keyword>
<feature type="region of interest" description="Disordered" evidence="1">
    <location>
        <begin position="121"/>
        <end position="171"/>
    </location>
</feature>
<feature type="transmembrane region" description="Helical" evidence="2">
    <location>
        <begin position="1364"/>
        <end position="1389"/>
    </location>
</feature>
<organism evidence="3 4">
    <name type="scientific">Prymnesium parvum</name>
    <name type="common">Toxic golden alga</name>
    <dbReference type="NCBI Taxonomy" id="97485"/>
    <lineage>
        <taxon>Eukaryota</taxon>
        <taxon>Haptista</taxon>
        <taxon>Haptophyta</taxon>
        <taxon>Prymnesiophyceae</taxon>
        <taxon>Prymnesiales</taxon>
        <taxon>Prymnesiaceae</taxon>
        <taxon>Prymnesium</taxon>
    </lineage>
</organism>